<evidence type="ECO:0008006" key="3">
    <source>
        <dbReference type="Google" id="ProtNLM"/>
    </source>
</evidence>
<comment type="caution">
    <text evidence="1">The sequence shown here is derived from an EMBL/GenBank/DDBJ whole genome shotgun (WGS) entry which is preliminary data.</text>
</comment>
<sequence>MAKYYALVAGLPIVTAEMQRPPVTTEEFYTELQSVLTQQDRSYLELLRLGATHGALLDALLHEGSEANEASSMQKDEAEAQSDETAKVELPILLQQVIKAAQEGKRLPKQKLLPEYQIRFVYDLFFVPKRSAWDDGLVEPTLIDRMGHNRLALEDLLAQYYYEWAERSSSSFLQEWFRLNKNIRNILAVHTCRRLGWDPTRYIVGRGRVEEQLRTSKAKDFDLGEELPYLGEVLRIAEERDIARRERLIDLLKWRWMDEWTFVRVFDIDNVLCYYLRLSILERWSELDEATGERTFREIVLSLKGESAKVLEDFKRQQRH</sequence>
<dbReference type="AlphaFoldDB" id="L1NCH7"/>
<dbReference type="RefSeq" id="WP_005467302.1">
    <property type="nucleotide sequence ID" value="NZ_KB291031.1"/>
</dbReference>
<name>L1NCH7_9PORP</name>
<dbReference type="Pfam" id="PF10962">
    <property type="entry name" value="DUF2764"/>
    <property type="match status" value="1"/>
</dbReference>
<dbReference type="EMBL" id="AMEQ01000035">
    <property type="protein sequence ID" value="EKY00897.1"/>
    <property type="molecule type" value="Genomic_DNA"/>
</dbReference>
<evidence type="ECO:0000313" key="1">
    <source>
        <dbReference type="EMBL" id="EKY00897.1"/>
    </source>
</evidence>
<evidence type="ECO:0000313" key="2">
    <source>
        <dbReference type="Proteomes" id="UP000010408"/>
    </source>
</evidence>
<dbReference type="STRING" id="1127696.HMPREF9134_01244"/>
<dbReference type="HOGENOM" id="CLU_086905_0_0_10"/>
<dbReference type="InterPro" id="IPR024492">
    <property type="entry name" value="DUF2764"/>
</dbReference>
<organism evidence="1 2">
    <name type="scientific">Porphyromonas catoniae F0037</name>
    <dbReference type="NCBI Taxonomy" id="1127696"/>
    <lineage>
        <taxon>Bacteria</taxon>
        <taxon>Pseudomonadati</taxon>
        <taxon>Bacteroidota</taxon>
        <taxon>Bacteroidia</taxon>
        <taxon>Bacteroidales</taxon>
        <taxon>Porphyromonadaceae</taxon>
        <taxon>Porphyromonas</taxon>
    </lineage>
</organism>
<gene>
    <name evidence="1" type="ORF">HMPREF9134_01244</name>
</gene>
<accession>L1NCH7</accession>
<dbReference type="Proteomes" id="UP000010408">
    <property type="component" value="Unassembled WGS sequence"/>
</dbReference>
<dbReference type="eggNOG" id="COG1527">
    <property type="taxonomic scope" value="Bacteria"/>
</dbReference>
<reference evidence="1 2" key="1">
    <citation type="submission" date="2012-05" db="EMBL/GenBank/DDBJ databases">
        <authorList>
            <person name="Weinstock G."/>
            <person name="Sodergren E."/>
            <person name="Lobos E.A."/>
            <person name="Fulton L."/>
            <person name="Fulton R."/>
            <person name="Courtney L."/>
            <person name="Fronick C."/>
            <person name="O'Laughlin M."/>
            <person name="Godfrey J."/>
            <person name="Wilson R.M."/>
            <person name="Miner T."/>
            <person name="Farmer C."/>
            <person name="Delehaunty K."/>
            <person name="Cordes M."/>
            <person name="Minx P."/>
            <person name="Tomlinson C."/>
            <person name="Chen J."/>
            <person name="Wollam A."/>
            <person name="Pepin K.H."/>
            <person name="Bhonagiri V."/>
            <person name="Zhang X."/>
            <person name="Suruliraj S."/>
            <person name="Warren W."/>
            <person name="Mitreva M."/>
            <person name="Mardis E.R."/>
            <person name="Wilson R.K."/>
        </authorList>
    </citation>
    <scope>NUCLEOTIDE SEQUENCE [LARGE SCALE GENOMIC DNA]</scope>
    <source>
        <strain evidence="1 2">F0037</strain>
    </source>
</reference>
<protein>
    <recommendedName>
        <fullName evidence="3">DUF2764 domain-containing protein</fullName>
    </recommendedName>
</protein>
<proteinExistence type="predicted"/>
<dbReference type="PATRIC" id="fig|1127696.3.peg.1122"/>